<organism evidence="9 10">
    <name type="scientific">Halobacteriovorax vibrionivorans</name>
    <dbReference type="NCBI Taxonomy" id="2152716"/>
    <lineage>
        <taxon>Bacteria</taxon>
        <taxon>Pseudomonadati</taxon>
        <taxon>Bdellovibrionota</taxon>
        <taxon>Bacteriovoracia</taxon>
        <taxon>Bacteriovoracales</taxon>
        <taxon>Halobacteriovoraceae</taxon>
        <taxon>Halobacteriovorax</taxon>
    </lineage>
</organism>
<dbReference type="Proteomes" id="UP000443582">
    <property type="component" value="Unassembled WGS sequence"/>
</dbReference>
<evidence type="ECO:0000256" key="2">
    <source>
        <dbReference type="ARBA" id="ARBA00004418"/>
    </source>
</evidence>
<dbReference type="InterPro" id="IPR000923">
    <property type="entry name" value="BlueCu_1"/>
</dbReference>
<proteinExistence type="predicted"/>
<evidence type="ECO:0000256" key="6">
    <source>
        <dbReference type="ARBA" id="ARBA00022982"/>
    </source>
</evidence>
<evidence type="ECO:0000313" key="10">
    <source>
        <dbReference type="Proteomes" id="UP000443582"/>
    </source>
</evidence>
<comment type="cofactor">
    <cofactor evidence="1">
        <name>Cu cation</name>
        <dbReference type="ChEBI" id="CHEBI:23378"/>
    </cofactor>
</comment>
<feature type="domain" description="Blue (type 1) copper" evidence="8">
    <location>
        <begin position="30"/>
        <end position="109"/>
    </location>
</feature>
<comment type="caution">
    <text evidence="9">The sequence shown here is derived from an EMBL/GenBank/DDBJ whole genome shotgun (WGS) entry which is preliminary data.</text>
</comment>
<name>A0ABY0IFT9_9BACT</name>
<dbReference type="EMBL" id="QDKL01000002">
    <property type="protein sequence ID" value="RZF21821.1"/>
    <property type="molecule type" value="Genomic_DNA"/>
</dbReference>
<evidence type="ECO:0000256" key="5">
    <source>
        <dbReference type="ARBA" id="ARBA00022764"/>
    </source>
</evidence>
<dbReference type="PRINTS" id="PR00155">
    <property type="entry name" value="AMICYANIN"/>
</dbReference>
<accession>A0ABY0IFT9</accession>
<keyword evidence="3" id="KW-0813">Transport</keyword>
<evidence type="ECO:0000313" key="9">
    <source>
        <dbReference type="EMBL" id="RZF21821.1"/>
    </source>
</evidence>
<dbReference type="Pfam" id="PF00127">
    <property type="entry name" value="Copper-bind"/>
    <property type="match status" value="1"/>
</dbReference>
<sequence length="145" mass="16883">MKISILTIVLLFQLNTYSKNYLVKAYEVKGRETMFFEPSYLQINKGDTVTFKPMESFAHQPQSIFSPDGERKWQAEKGKSITVKFEKEGIHIYNCKFHFVMGMAGIIQVGKATNFEQAKNFIKTYQTKVAMRKERLIKNLNQVKN</sequence>
<evidence type="ECO:0000259" key="8">
    <source>
        <dbReference type="Pfam" id="PF00127"/>
    </source>
</evidence>
<keyword evidence="4" id="KW-0479">Metal-binding</keyword>
<dbReference type="Gene3D" id="2.60.40.420">
    <property type="entry name" value="Cupredoxins - blue copper proteins"/>
    <property type="match status" value="1"/>
</dbReference>
<evidence type="ECO:0000256" key="4">
    <source>
        <dbReference type="ARBA" id="ARBA00022723"/>
    </source>
</evidence>
<protein>
    <submittedName>
        <fullName evidence="9">Pseudoazurin</fullName>
    </submittedName>
</protein>
<keyword evidence="7" id="KW-0186">Copper</keyword>
<dbReference type="SUPFAM" id="SSF49503">
    <property type="entry name" value="Cupredoxins"/>
    <property type="match status" value="1"/>
</dbReference>
<keyword evidence="6" id="KW-0249">Electron transport</keyword>
<gene>
    <name evidence="9" type="ORF">DAY19_09025</name>
</gene>
<evidence type="ECO:0000256" key="1">
    <source>
        <dbReference type="ARBA" id="ARBA00001935"/>
    </source>
</evidence>
<comment type="subcellular location">
    <subcellularLocation>
        <location evidence="2">Periplasm</location>
    </subcellularLocation>
</comment>
<evidence type="ECO:0000256" key="3">
    <source>
        <dbReference type="ARBA" id="ARBA00022448"/>
    </source>
</evidence>
<dbReference type="InterPro" id="IPR008972">
    <property type="entry name" value="Cupredoxin"/>
</dbReference>
<dbReference type="InterPro" id="IPR002386">
    <property type="entry name" value="Amicyanin/Pseudoazurin"/>
</dbReference>
<evidence type="ECO:0000256" key="7">
    <source>
        <dbReference type="ARBA" id="ARBA00023008"/>
    </source>
</evidence>
<reference evidence="10" key="1">
    <citation type="journal article" date="2019" name="Int. J. Syst. Evol. Microbiol.">
        <title>Halobacteriovorax valvorus sp. nov., a novel prokaryotic predator isolated from coastal seawater of China.</title>
        <authorList>
            <person name="Chen M.-X."/>
        </authorList>
    </citation>
    <scope>NUCLEOTIDE SEQUENCE [LARGE SCALE GENOMIC DNA]</scope>
    <source>
        <strain evidence="10">BL9</strain>
    </source>
</reference>
<keyword evidence="10" id="KW-1185">Reference proteome</keyword>
<keyword evidence="5" id="KW-0574">Periplasm</keyword>